<organism evidence="11 12">
    <name type="scientific">Desulforamulus ruminis (strain ATCC 23193 / DSM 2154 / NCIMB 8452 / DL)</name>
    <name type="common">Desulfotomaculum ruminis</name>
    <dbReference type="NCBI Taxonomy" id="696281"/>
    <lineage>
        <taxon>Bacteria</taxon>
        <taxon>Bacillati</taxon>
        <taxon>Bacillota</taxon>
        <taxon>Clostridia</taxon>
        <taxon>Eubacteriales</taxon>
        <taxon>Peptococcaceae</taxon>
        <taxon>Desulforamulus</taxon>
    </lineage>
</organism>
<dbReference type="HOGENOM" id="CLU_081854_1_0_9"/>
<dbReference type="PIRSF" id="PIRSF006293">
    <property type="entry name" value="ExsB"/>
    <property type="match status" value="1"/>
</dbReference>
<evidence type="ECO:0000313" key="12">
    <source>
        <dbReference type="Proteomes" id="UP000009234"/>
    </source>
</evidence>
<dbReference type="InterPro" id="IPR014729">
    <property type="entry name" value="Rossmann-like_a/b/a_fold"/>
</dbReference>
<dbReference type="KEGG" id="dru:Desru_2219"/>
<feature type="binding site" evidence="10">
    <location>
        <begin position="8"/>
        <end position="18"/>
    </location>
    <ligand>
        <name>ATP</name>
        <dbReference type="ChEBI" id="CHEBI:30616"/>
    </ligand>
</feature>
<evidence type="ECO:0000256" key="10">
    <source>
        <dbReference type="HAMAP-Rule" id="MF_01633"/>
    </source>
</evidence>
<keyword evidence="2 10" id="KW-0436">Ligase</keyword>
<feature type="binding site" evidence="10">
    <location>
        <position position="204"/>
    </location>
    <ligand>
        <name>Zn(2+)</name>
        <dbReference type="ChEBI" id="CHEBI:29105"/>
    </ligand>
</feature>
<dbReference type="GO" id="GO:0005524">
    <property type="term" value="F:ATP binding"/>
    <property type="evidence" value="ECO:0007669"/>
    <property type="project" value="UniProtKB-UniRule"/>
</dbReference>
<reference evidence="12" key="1">
    <citation type="submission" date="2011-05" db="EMBL/GenBank/DDBJ databases">
        <title>Complete sequence of Desulfotomaculum ruminis DSM 2154.</title>
        <authorList>
            <person name="Lucas S."/>
            <person name="Copeland A."/>
            <person name="Lapidus A."/>
            <person name="Cheng J.-F."/>
            <person name="Goodwin L."/>
            <person name="Pitluck S."/>
            <person name="Lu M."/>
            <person name="Detter J.C."/>
            <person name="Han C."/>
            <person name="Tapia R."/>
            <person name="Land M."/>
            <person name="Hauser L."/>
            <person name="Kyrpides N."/>
            <person name="Ivanova N."/>
            <person name="Mikhailova N."/>
            <person name="Pagani I."/>
            <person name="Stams A.J.M."/>
            <person name="Plugge C.M."/>
            <person name="Muyzer G."/>
            <person name="Kuever J."/>
            <person name="Parshina S.N."/>
            <person name="Ivanova A.E."/>
            <person name="Nazina T.N."/>
            <person name="Brambilla E."/>
            <person name="Spring S."/>
            <person name="Klenk H.-P."/>
            <person name="Woyke T."/>
        </authorList>
    </citation>
    <scope>NUCLEOTIDE SEQUENCE [LARGE SCALE GENOMIC DNA]</scope>
    <source>
        <strain evidence="12">ATCC 23193 / DSM 2154 / NCIB 8452 / DL</strain>
    </source>
</reference>
<evidence type="ECO:0000256" key="5">
    <source>
        <dbReference type="ARBA" id="ARBA00022833"/>
    </source>
</evidence>
<comment type="cofactor">
    <cofactor evidence="10">
        <name>Zn(2+)</name>
        <dbReference type="ChEBI" id="CHEBI:29105"/>
    </cofactor>
    <text evidence="10">Binds 1 zinc ion per subunit.</text>
</comment>
<evidence type="ECO:0000256" key="9">
    <source>
        <dbReference type="ARBA" id="ARBA00047890"/>
    </source>
</evidence>
<keyword evidence="6 10" id="KW-0067">ATP-binding</keyword>
<comment type="function">
    <text evidence="10">Catalyzes the ATP-dependent conversion of 7-carboxy-7-deazaguanine (CDG) to 7-cyano-7-deazaguanine (preQ(0)).</text>
</comment>
<comment type="subunit">
    <text evidence="10">Homodimer.</text>
</comment>
<dbReference type="UniPathway" id="UPA00391"/>
<dbReference type="CDD" id="cd01995">
    <property type="entry name" value="QueC-like"/>
    <property type="match status" value="1"/>
</dbReference>
<evidence type="ECO:0000256" key="2">
    <source>
        <dbReference type="ARBA" id="ARBA00022598"/>
    </source>
</evidence>
<dbReference type="SUPFAM" id="SSF52402">
    <property type="entry name" value="Adenine nucleotide alpha hydrolases-like"/>
    <property type="match status" value="1"/>
</dbReference>
<dbReference type="InterPro" id="IPR018317">
    <property type="entry name" value="QueC"/>
</dbReference>
<evidence type="ECO:0000256" key="1">
    <source>
        <dbReference type="ARBA" id="ARBA00005061"/>
    </source>
</evidence>
<comment type="catalytic activity">
    <reaction evidence="9 10">
        <text>7-carboxy-7-carbaguanine + NH4(+) + 2 ATP = 7-cyano-7-carbaguanine + 2 AMP + 2 diphosphate + 2 H(+)</text>
        <dbReference type="Rhea" id="RHEA:27982"/>
        <dbReference type="ChEBI" id="CHEBI:15378"/>
        <dbReference type="ChEBI" id="CHEBI:28938"/>
        <dbReference type="ChEBI" id="CHEBI:30616"/>
        <dbReference type="ChEBI" id="CHEBI:33019"/>
        <dbReference type="ChEBI" id="CHEBI:45075"/>
        <dbReference type="ChEBI" id="CHEBI:61036"/>
        <dbReference type="ChEBI" id="CHEBI:456215"/>
        <dbReference type="EC" id="6.3.4.20"/>
    </reaction>
</comment>
<accession>F6DLC0</accession>
<dbReference type="HAMAP" id="MF_01633">
    <property type="entry name" value="QueC"/>
    <property type="match status" value="1"/>
</dbReference>
<feature type="binding site" evidence="10">
    <location>
        <position position="207"/>
    </location>
    <ligand>
        <name>Zn(2+)</name>
        <dbReference type="ChEBI" id="CHEBI:29105"/>
    </ligand>
</feature>
<evidence type="ECO:0000256" key="8">
    <source>
        <dbReference type="ARBA" id="ARBA00039149"/>
    </source>
</evidence>
<keyword evidence="4 10" id="KW-0547">Nucleotide-binding</keyword>
<comment type="pathway">
    <text evidence="1 10">Purine metabolism; 7-cyano-7-deazaguanine biosynthesis.</text>
</comment>
<protein>
    <recommendedName>
        <fullName evidence="8 10">7-cyano-7-deazaguanine synthase</fullName>
        <ecNumber evidence="8 10">6.3.4.20</ecNumber>
    </recommendedName>
    <alternativeName>
        <fullName evidence="10">7-cyano-7-carbaguanine synthase</fullName>
    </alternativeName>
    <alternativeName>
        <fullName evidence="10">PreQ(0) synthase</fullName>
    </alternativeName>
    <alternativeName>
        <fullName evidence="10">Queuosine biosynthesis protein QueC</fullName>
    </alternativeName>
</protein>
<dbReference type="Proteomes" id="UP000009234">
    <property type="component" value="Chromosome"/>
</dbReference>
<reference evidence="11 12" key="2">
    <citation type="journal article" date="2012" name="Stand. Genomic Sci.">
        <title>Complete genome sequence of the sulfate-reducing firmicute Desulfotomaculum ruminis type strain (DL(T)).</title>
        <authorList>
            <person name="Spring S."/>
            <person name="Visser M."/>
            <person name="Lu M."/>
            <person name="Copeland A."/>
            <person name="Lapidus A."/>
            <person name="Lucas S."/>
            <person name="Cheng J.F."/>
            <person name="Han C."/>
            <person name="Tapia R."/>
            <person name="Goodwin L.A."/>
            <person name="Pitluck S."/>
            <person name="Ivanova N."/>
            <person name="Land M."/>
            <person name="Hauser L."/>
            <person name="Larimer F."/>
            <person name="Rohde M."/>
            <person name="Goker M."/>
            <person name="Detter J.C."/>
            <person name="Kyrpides N.C."/>
            <person name="Woyke T."/>
            <person name="Schaap P.J."/>
            <person name="Plugge C.M."/>
            <person name="Muyzer G."/>
            <person name="Kuever J."/>
            <person name="Pereira I.A."/>
            <person name="Parshina S.N."/>
            <person name="Bernier-Latmani R."/>
            <person name="Stams A.J."/>
            <person name="Klenk H.P."/>
        </authorList>
    </citation>
    <scope>NUCLEOTIDE SEQUENCE [LARGE SCALE GENOMIC DNA]</scope>
    <source>
        <strain evidence="12">ATCC 23193 / DSM 2154 / NCIB 8452 / DL</strain>
    </source>
</reference>
<feature type="binding site" evidence="10">
    <location>
        <position position="201"/>
    </location>
    <ligand>
        <name>Zn(2+)</name>
        <dbReference type="ChEBI" id="CHEBI:29105"/>
    </ligand>
</feature>
<evidence type="ECO:0000256" key="4">
    <source>
        <dbReference type="ARBA" id="ARBA00022741"/>
    </source>
</evidence>
<evidence type="ECO:0000313" key="11">
    <source>
        <dbReference type="EMBL" id="AEG60468.1"/>
    </source>
</evidence>
<name>F6DLC0_DESRL</name>
<dbReference type="AlphaFoldDB" id="F6DLC0"/>
<dbReference type="GO" id="GO:0008616">
    <property type="term" value="P:tRNA queuosine(34) biosynthetic process"/>
    <property type="evidence" value="ECO:0007669"/>
    <property type="project" value="UniProtKB-UniRule"/>
</dbReference>
<dbReference type="NCBIfam" id="TIGR00364">
    <property type="entry name" value="7-cyano-7-deazaguanine synthase QueC"/>
    <property type="match status" value="1"/>
</dbReference>
<keyword evidence="3 10" id="KW-0479">Metal-binding</keyword>
<dbReference type="eggNOG" id="COG0603">
    <property type="taxonomic scope" value="Bacteria"/>
</dbReference>
<comment type="similarity">
    <text evidence="7 10">Belongs to the QueC family.</text>
</comment>
<dbReference type="STRING" id="696281.Desru_2219"/>
<sequence length="238" mass="25278">MLKAVVLLSGGLDSAVCLAYARTEASVELALTMDYGQRSAEKEIAAAAQLARYYQIPHKVIALPWLAEITHTALVQREEDLPEPAAADLDNLELGNQTAAAVWVPNRNGLFLNLAACFAESLGCSLVIAGFNREEAATFPDNTPEFTLAATAAMAYSTANKVKVVSYTGHLDKGEIVALGNRLGVPWESIWSCYRGESSMCGSCESCRRLIRAFATAGLTLPASLKDFATTGGEANAG</sequence>
<dbReference type="PANTHER" id="PTHR42914">
    <property type="entry name" value="7-CYANO-7-DEAZAGUANINE SYNTHASE"/>
    <property type="match status" value="1"/>
</dbReference>
<gene>
    <name evidence="10" type="primary">queC</name>
    <name evidence="11" type="ordered locus">Desru_2219</name>
</gene>
<dbReference type="GO" id="GO:0008270">
    <property type="term" value="F:zinc ion binding"/>
    <property type="evidence" value="ECO:0007669"/>
    <property type="project" value="UniProtKB-UniRule"/>
</dbReference>
<keyword evidence="5 10" id="KW-0862">Zinc</keyword>
<evidence type="ECO:0000256" key="3">
    <source>
        <dbReference type="ARBA" id="ARBA00022723"/>
    </source>
</evidence>
<dbReference type="EC" id="6.3.4.20" evidence="8 10"/>
<keyword evidence="10" id="KW-0671">Queuosine biosynthesis</keyword>
<dbReference type="GO" id="GO:0016879">
    <property type="term" value="F:ligase activity, forming carbon-nitrogen bonds"/>
    <property type="evidence" value="ECO:0007669"/>
    <property type="project" value="UniProtKB-UniRule"/>
</dbReference>
<feature type="binding site" evidence="10">
    <location>
        <position position="193"/>
    </location>
    <ligand>
        <name>Zn(2+)</name>
        <dbReference type="ChEBI" id="CHEBI:29105"/>
    </ligand>
</feature>
<dbReference type="Gene3D" id="3.40.50.620">
    <property type="entry name" value="HUPs"/>
    <property type="match status" value="1"/>
</dbReference>
<proteinExistence type="inferred from homology"/>
<evidence type="ECO:0000256" key="7">
    <source>
        <dbReference type="ARBA" id="ARBA00037993"/>
    </source>
</evidence>
<keyword evidence="12" id="KW-1185">Reference proteome</keyword>
<dbReference type="PANTHER" id="PTHR42914:SF1">
    <property type="entry name" value="7-CYANO-7-DEAZAGUANINE SYNTHASE"/>
    <property type="match status" value="1"/>
</dbReference>
<dbReference type="EMBL" id="CP002780">
    <property type="protein sequence ID" value="AEG60468.1"/>
    <property type="molecule type" value="Genomic_DNA"/>
</dbReference>
<dbReference type="Pfam" id="PF06508">
    <property type="entry name" value="QueC"/>
    <property type="match status" value="1"/>
</dbReference>
<evidence type="ECO:0000256" key="6">
    <source>
        <dbReference type="ARBA" id="ARBA00022840"/>
    </source>
</evidence>